<evidence type="ECO:0000313" key="7">
    <source>
        <dbReference type="EMBL" id="KAF3858365.1"/>
    </source>
</evidence>
<dbReference type="Proteomes" id="UP000518266">
    <property type="component" value="Unassembled WGS sequence"/>
</dbReference>
<organism evidence="7 8">
    <name type="scientific">Dissostichus mawsoni</name>
    <name type="common">Antarctic cod</name>
    <dbReference type="NCBI Taxonomy" id="36200"/>
    <lineage>
        <taxon>Eukaryota</taxon>
        <taxon>Metazoa</taxon>
        <taxon>Chordata</taxon>
        <taxon>Craniata</taxon>
        <taxon>Vertebrata</taxon>
        <taxon>Euteleostomi</taxon>
        <taxon>Actinopterygii</taxon>
        <taxon>Neopterygii</taxon>
        <taxon>Teleostei</taxon>
        <taxon>Neoteleostei</taxon>
        <taxon>Acanthomorphata</taxon>
        <taxon>Eupercaria</taxon>
        <taxon>Perciformes</taxon>
        <taxon>Notothenioidei</taxon>
        <taxon>Nototheniidae</taxon>
        <taxon>Dissostichus</taxon>
    </lineage>
</organism>
<dbReference type="Gene3D" id="2.40.50.40">
    <property type="match status" value="1"/>
</dbReference>
<dbReference type="PROSITE" id="PS00472">
    <property type="entry name" value="SMALL_CYTOKINES_CC"/>
    <property type="match status" value="1"/>
</dbReference>
<dbReference type="GO" id="GO:0005615">
    <property type="term" value="C:extracellular space"/>
    <property type="evidence" value="ECO:0007669"/>
    <property type="project" value="UniProtKB-KW"/>
</dbReference>
<keyword evidence="2 4" id="KW-0202">Cytokine</keyword>
<feature type="compositionally biased region" description="Low complexity" evidence="5">
    <location>
        <begin position="16"/>
        <end position="33"/>
    </location>
</feature>
<dbReference type="PANTHER" id="PTHR12015:SF190">
    <property type="entry name" value="C-C MOTIF CHEMOKINE"/>
    <property type="match status" value="1"/>
</dbReference>
<evidence type="ECO:0000259" key="6">
    <source>
        <dbReference type="SMART" id="SM00199"/>
    </source>
</evidence>
<accession>A0A7J5Z9F4</accession>
<feature type="compositionally biased region" description="Basic and acidic residues" evidence="5">
    <location>
        <begin position="34"/>
        <end position="43"/>
    </location>
</feature>
<dbReference type="GO" id="GO:0008009">
    <property type="term" value="F:chemokine activity"/>
    <property type="evidence" value="ECO:0007669"/>
    <property type="project" value="InterPro"/>
</dbReference>
<dbReference type="PANTHER" id="PTHR12015">
    <property type="entry name" value="SMALL INDUCIBLE CYTOKINE A"/>
    <property type="match status" value="1"/>
</dbReference>
<gene>
    <name evidence="7" type="ORF">F7725_011566</name>
</gene>
<keyword evidence="4" id="KW-0145">Chemotaxis</keyword>
<proteinExistence type="inferred from homology"/>
<dbReference type="InterPro" id="IPR036048">
    <property type="entry name" value="Interleukin_8-like_sf"/>
</dbReference>
<dbReference type="SMART" id="SM00199">
    <property type="entry name" value="SCY"/>
    <property type="match status" value="1"/>
</dbReference>
<protein>
    <recommendedName>
        <fullName evidence="4">C-C motif chemokine</fullName>
    </recommendedName>
</protein>
<comment type="similarity">
    <text evidence="1 4">Belongs to the intercrine beta (chemokine CC) family.</text>
</comment>
<dbReference type="CDD" id="cd00169">
    <property type="entry name" value="Chemokine"/>
    <property type="match status" value="1"/>
</dbReference>
<evidence type="ECO:0000256" key="5">
    <source>
        <dbReference type="SAM" id="MobiDB-lite"/>
    </source>
</evidence>
<dbReference type="OrthoDB" id="8870994at2759"/>
<evidence type="ECO:0000256" key="1">
    <source>
        <dbReference type="ARBA" id="ARBA00010868"/>
    </source>
</evidence>
<reference evidence="7 8" key="1">
    <citation type="submission" date="2020-03" db="EMBL/GenBank/DDBJ databases">
        <title>Dissostichus mawsoni Genome sequencing and assembly.</title>
        <authorList>
            <person name="Park H."/>
        </authorList>
    </citation>
    <scope>NUCLEOTIDE SEQUENCE [LARGE SCALE GENOMIC DNA]</scope>
    <source>
        <strain evidence="7">DM0001</strain>
        <tissue evidence="7">Muscle</tissue>
    </source>
</reference>
<dbReference type="EMBL" id="JAAKFY010000004">
    <property type="protein sequence ID" value="KAF3858365.1"/>
    <property type="molecule type" value="Genomic_DNA"/>
</dbReference>
<comment type="subcellular location">
    <subcellularLocation>
        <location evidence="4">Secreted</location>
    </subcellularLocation>
</comment>
<feature type="region of interest" description="Disordered" evidence="5">
    <location>
        <begin position="222"/>
        <end position="248"/>
    </location>
</feature>
<dbReference type="GO" id="GO:0006955">
    <property type="term" value="P:immune response"/>
    <property type="evidence" value="ECO:0007669"/>
    <property type="project" value="InterPro"/>
</dbReference>
<evidence type="ECO:0000256" key="2">
    <source>
        <dbReference type="ARBA" id="ARBA00022514"/>
    </source>
</evidence>
<dbReference type="Pfam" id="PF00048">
    <property type="entry name" value="IL8"/>
    <property type="match status" value="1"/>
</dbReference>
<feature type="region of interest" description="Disordered" evidence="5">
    <location>
        <begin position="1"/>
        <end position="66"/>
    </location>
</feature>
<name>A0A7J5Z9F4_DISMA</name>
<evidence type="ECO:0000256" key="4">
    <source>
        <dbReference type="RuleBase" id="RU361150"/>
    </source>
</evidence>
<evidence type="ECO:0000256" key="3">
    <source>
        <dbReference type="ARBA" id="ARBA00023157"/>
    </source>
</evidence>
<sequence>MGELVLSSWAKAPGGESTSAEQQQSQRTSSASQRCERSAAQRDKSKKKRLRRGGGGEPPDEEAGLRSWLVGAGDQQVEPRLQLLMENHLSLVGVAMWSLEITSIDALKVPFITDGVAHCDIIKLGQEFDLIQPELALGHPGLATQKAAGEWQREKQGVELMQGKRSSIVTSVQCPIFQKQNWKEPLYLLSPHRGWSGGNTYKESQNESTEYRSVAMGVELSENRALSSEGKSRSSNRTSPPEPSLPASFMAPSHNLDITCRDKQLRVSAANTEEDMVSIKASVMVITLLTICLLATNASQAHHGCCRNYMKTKIPFLKIKGYSVQTVTGLCPINAIIFHTKKGKACTDPALNWVMYYVDRLRNKAKMVHMKSTKAGVVRASLGAQSTVDGFYVIHIKTHRQR</sequence>
<dbReference type="InterPro" id="IPR039809">
    <property type="entry name" value="Chemokine_b/g/d"/>
</dbReference>
<dbReference type="InterPro" id="IPR000827">
    <property type="entry name" value="Chemokine_CC_CS"/>
</dbReference>
<comment type="caution">
    <text evidence="7">The sequence shown here is derived from an EMBL/GenBank/DDBJ whole genome shotgun (WGS) entry which is preliminary data.</text>
</comment>
<dbReference type="SUPFAM" id="SSF54117">
    <property type="entry name" value="Interleukin 8-like chemokines"/>
    <property type="match status" value="1"/>
</dbReference>
<keyword evidence="3" id="KW-1015">Disulfide bond</keyword>
<evidence type="ECO:0000313" key="8">
    <source>
        <dbReference type="Proteomes" id="UP000518266"/>
    </source>
</evidence>
<keyword evidence="8" id="KW-1185">Reference proteome</keyword>
<dbReference type="AlphaFoldDB" id="A0A7J5Z9F4"/>
<feature type="domain" description="Chemokine interleukin-8-like" evidence="6">
    <location>
        <begin position="302"/>
        <end position="361"/>
    </location>
</feature>
<keyword evidence="4" id="KW-0964">Secreted</keyword>
<dbReference type="InterPro" id="IPR001811">
    <property type="entry name" value="Chemokine_IL8-like_dom"/>
</dbReference>